<keyword evidence="5" id="KW-1185">Reference proteome</keyword>
<evidence type="ECO:0000256" key="3">
    <source>
        <dbReference type="PIRNR" id="PIRNR001213"/>
    </source>
</evidence>
<dbReference type="Pfam" id="PF00227">
    <property type="entry name" value="Proteasome"/>
    <property type="match status" value="1"/>
</dbReference>
<comment type="function">
    <text evidence="3">Non-catalytic component of the proteasome.</text>
</comment>
<dbReference type="SUPFAM" id="SSF56235">
    <property type="entry name" value="N-terminal nucleophile aminohydrolases (Ntn hydrolases)"/>
    <property type="match status" value="1"/>
</dbReference>
<protein>
    <recommendedName>
        <fullName evidence="3">Proteasome subunit beta</fullName>
    </recommendedName>
</protein>
<dbReference type="PANTHER" id="PTHR32194">
    <property type="entry name" value="METALLOPROTEASE TLDD"/>
    <property type="match status" value="1"/>
</dbReference>
<evidence type="ECO:0000256" key="2">
    <source>
        <dbReference type="ARBA" id="ARBA00026071"/>
    </source>
</evidence>
<name>A0ABD6ER07_9BILA</name>
<evidence type="ECO:0000313" key="4">
    <source>
        <dbReference type="EMBL" id="MFH4982281.1"/>
    </source>
</evidence>
<comment type="subcellular location">
    <subcellularLocation>
        <location evidence="3">Cytoplasm</location>
    </subcellularLocation>
    <subcellularLocation>
        <location evidence="3">Nucleus</location>
    </subcellularLocation>
</comment>
<reference evidence="4 5" key="1">
    <citation type="submission" date="2024-08" db="EMBL/GenBank/DDBJ databases">
        <title>Gnathostoma spinigerum genome.</title>
        <authorList>
            <person name="Gonzalez-Bertolin B."/>
            <person name="Monzon S."/>
            <person name="Zaballos A."/>
            <person name="Jimenez P."/>
            <person name="Dekumyoy P."/>
            <person name="Varona S."/>
            <person name="Cuesta I."/>
            <person name="Sumanam S."/>
            <person name="Adisakwattana P."/>
            <person name="Gasser R.B."/>
            <person name="Hernandez-Gonzalez A."/>
            <person name="Young N.D."/>
            <person name="Perteguer M.J."/>
        </authorList>
    </citation>
    <scope>NUCLEOTIDE SEQUENCE [LARGE SCALE GENOMIC DNA]</scope>
    <source>
        <strain evidence="4">AL3</strain>
        <tissue evidence="4">Liver</tissue>
    </source>
</reference>
<comment type="subunit">
    <text evidence="2">The 26S proteasome consists of a 20S proteasome core and two 19S regulatory subunits. The 20S proteasome core is composed of 28 subunits that are arranged in four stacked rings, resulting in a barrel-shaped structure. The two end rings are each formed by seven alpha subunits, and the two central rings are each formed by seven beta subunits. The catalytic chamber with the active sites is on the inside of the barrel.</text>
</comment>
<dbReference type="PIRSF" id="PIRSF001213">
    <property type="entry name" value="Psome_endopept_beta"/>
    <property type="match status" value="1"/>
</dbReference>
<comment type="caution">
    <text evidence="4">The sequence shown here is derived from an EMBL/GenBank/DDBJ whole genome shotgun (WGS) entry which is preliminary data.</text>
</comment>
<gene>
    <name evidence="4" type="ORF">AB6A40_008990</name>
</gene>
<dbReference type="InterPro" id="IPR001353">
    <property type="entry name" value="Proteasome_sua/b"/>
</dbReference>
<dbReference type="Gene3D" id="3.60.20.10">
    <property type="entry name" value="Glutamine Phosphoribosylpyrophosphate, subunit 1, domain 1"/>
    <property type="match status" value="1"/>
</dbReference>
<dbReference type="EMBL" id="JBGFUD010008925">
    <property type="protein sequence ID" value="MFH4982281.1"/>
    <property type="molecule type" value="Genomic_DNA"/>
</dbReference>
<dbReference type="PANTHER" id="PTHR32194:SF6">
    <property type="entry name" value="PROTEASOME SUBUNIT BETA"/>
    <property type="match status" value="1"/>
</dbReference>
<dbReference type="InterPro" id="IPR029055">
    <property type="entry name" value="Ntn_hydrolases_N"/>
</dbReference>
<dbReference type="GO" id="GO:0005737">
    <property type="term" value="C:cytoplasm"/>
    <property type="evidence" value="ECO:0007669"/>
    <property type="project" value="UniProtKB-SubCell"/>
</dbReference>
<organism evidence="4 5">
    <name type="scientific">Gnathostoma spinigerum</name>
    <dbReference type="NCBI Taxonomy" id="75299"/>
    <lineage>
        <taxon>Eukaryota</taxon>
        <taxon>Metazoa</taxon>
        <taxon>Ecdysozoa</taxon>
        <taxon>Nematoda</taxon>
        <taxon>Chromadorea</taxon>
        <taxon>Rhabditida</taxon>
        <taxon>Spirurina</taxon>
        <taxon>Gnathostomatomorpha</taxon>
        <taxon>Gnathostomatoidea</taxon>
        <taxon>Gnathostomatidae</taxon>
        <taxon>Gnathostoma</taxon>
    </lineage>
</organism>
<dbReference type="GO" id="GO:0005634">
    <property type="term" value="C:nucleus"/>
    <property type="evidence" value="ECO:0007669"/>
    <property type="project" value="UniProtKB-SubCell"/>
</dbReference>
<dbReference type="GO" id="GO:0019774">
    <property type="term" value="C:proteasome core complex, beta-subunit complex"/>
    <property type="evidence" value="ECO:0007669"/>
    <property type="project" value="UniProtKB-UniRule"/>
</dbReference>
<dbReference type="Proteomes" id="UP001608902">
    <property type="component" value="Unassembled WGS sequence"/>
</dbReference>
<keyword evidence="3" id="KW-0647">Proteasome</keyword>
<proteinExistence type="inferred from homology"/>
<dbReference type="AlphaFoldDB" id="A0ABD6ER07"/>
<dbReference type="InterPro" id="IPR016295">
    <property type="entry name" value="Proteasome_beta4"/>
</dbReference>
<comment type="similarity">
    <text evidence="3">Belongs to the peptidase T1B family.</text>
</comment>
<dbReference type="InterPro" id="IPR023333">
    <property type="entry name" value="Proteasome_suB-type"/>
</dbReference>
<evidence type="ECO:0000256" key="1">
    <source>
        <dbReference type="ARBA" id="ARBA00023242"/>
    </source>
</evidence>
<keyword evidence="1 3" id="KW-0539">Nucleus</keyword>
<sequence>MENDRTIYPTCTGTSVAAVAYNGGVAIMTDRIISYGKMSRYRHISRQYRVNSRVVVAFGGDVADFQWLQNVIERQVCNLRALDSSAEMSPRMLHGYLTSLLYYCRTRMNPVWNTLIVAGMQLEDGNLVPFIGVITPRGVAYHTKSVVTGLGAMLLNEAVETESRKLGPSMTKDQTVQMLRKCLELSVYHDCVTDTEFEISTVDQNGVTLGKPEVITGNWEIAEHNCDYE</sequence>
<accession>A0ABD6ER07</accession>
<evidence type="ECO:0000313" key="5">
    <source>
        <dbReference type="Proteomes" id="UP001608902"/>
    </source>
</evidence>
<keyword evidence="3" id="KW-0963">Cytoplasm</keyword>